<dbReference type="InterPro" id="IPR013785">
    <property type="entry name" value="Aldolase_TIM"/>
</dbReference>
<dbReference type="SUPFAM" id="SSF51690">
    <property type="entry name" value="Nicotinate/Quinolinate PRTase C-terminal domain-like"/>
    <property type="match status" value="1"/>
</dbReference>
<reference evidence="11 12" key="1">
    <citation type="journal article" date="2019" name="Sci. Rep.">
        <title>Comparative genomics of chytrid fungi reveal insights into the obligate biotrophic and pathogenic lifestyle of Synchytrium endobioticum.</title>
        <authorList>
            <person name="van de Vossenberg B.T.L.H."/>
            <person name="Warris S."/>
            <person name="Nguyen H.D.T."/>
            <person name="van Gent-Pelzer M.P.E."/>
            <person name="Joly D.L."/>
            <person name="van de Geest H.C."/>
            <person name="Bonants P.J.M."/>
            <person name="Smith D.S."/>
            <person name="Levesque C.A."/>
            <person name="van der Lee T.A.J."/>
        </authorList>
    </citation>
    <scope>NUCLEOTIDE SEQUENCE [LARGE SCALE GENOMIC DNA]</scope>
    <source>
        <strain evidence="11 12">CBS 809.83</strain>
    </source>
</reference>
<dbReference type="Pfam" id="PF04095">
    <property type="entry name" value="NAPRTase"/>
    <property type="match status" value="1"/>
</dbReference>
<comment type="catalytic activity">
    <reaction evidence="8">
        <text>beta-nicotinamide D-ribonucleotide + diphosphate = 5-phospho-alpha-D-ribose 1-diphosphate + nicotinamide + H(+)</text>
        <dbReference type="Rhea" id="RHEA:16149"/>
        <dbReference type="ChEBI" id="CHEBI:14649"/>
        <dbReference type="ChEBI" id="CHEBI:15378"/>
        <dbReference type="ChEBI" id="CHEBI:17154"/>
        <dbReference type="ChEBI" id="CHEBI:33019"/>
        <dbReference type="ChEBI" id="CHEBI:58017"/>
        <dbReference type="EC" id="2.4.2.12"/>
    </reaction>
    <physiologicalReaction direction="right-to-left" evidence="8">
        <dbReference type="Rhea" id="RHEA:16151"/>
    </physiologicalReaction>
</comment>
<accession>A0A507DSW2</accession>
<dbReference type="PANTHER" id="PTHR43816">
    <property type="entry name" value="NICOTINAMIDE PHOSPHORIBOSYLTRANSFERASE"/>
    <property type="match status" value="1"/>
</dbReference>
<dbReference type="AlphaFoldDB" id="A0A507DSW2"/>
<keyword evidence="12" id="KW-1185">Reference proteome</keyword>
<dbReference type="Pfam" id="PF18127">
    <property type="entry name" value="NAMPT_N"/>
    <property type="match status" value="1"/>
</dbReference>
<dbReference type="InterPro" id="IPR016471">
    <property type="entry name" value="Nicotinamide_PRibTrfase"/>
</dbReference>
<dbReference type="Proteomes" id="UP000318582">
    <property type="component" value="Unassembled WGS sequence"/>
</dbReference>
<dbReference type="UniPathway" id="UPA00253"/>
<evidence type="ECO:0000256" key="6">
    <source>
        <dbReference type="ARBA" id="ARBA00035024"/>
    </source>
</evidence>
<dbReference type="PANTHER" id="PTHR43816:SF1">
    <property type="entry name" value="NICOTINAMIDE PHOSPHORIBOSYLTRANSFERASE"/>
    <property type="match status" value="1"/>
</dbReference>
<evidence type="ECO:0000259" key="9">
    <source>
        <dbReference type="Pfam" id="PF04095"/>
    </source>
</evidence>
<comment type="similarity">
    <text evidence="1">Belongs to the NAPRTase family.</text>
</comment>
<feature type="domain" description="Nicotinate/nicotinamide phosphoribosyltransferase" evidence="9">
    <location>
        <begin position="183"/>
        <end position="424"/>
    </location>
</feature>
<dbReference type="Gene3D" id="3.20.20.70">
    <property type="entry name" value="Aldolase class I"/>
    <property type="match status" value="1"/>
</dbReference>
<evidence type="ECO:0000256" key="5">
    <source>
        <dbReference type="ARBA" id="ARBA00035007"/>
    </source>
</evidence>
<evidence type="ECO:0000313" key="11">
    <source>
        <dbReference type="EMBL" id="TPX54317.1"/>
    </source>
</evidence>
<evidence type="ECO:0000256" key="3">
    <source>
        <dbReference type="ARBA" id="ARBA00022676"/>
    </source>
</evidence>
<evidence type="ECO:0000256" key="4">
    <source>
        <dbReference type="ARBA" id="ARBA00022679"/>
    </source>
</evidence>
<evidence type="ECO:0000256" key="8">
    <source>
        <dbReference type="ARBA" id="ARBA00047835"/>
    </source>
</evidence>
<feature type="domain" description="Nicotinamide phosphoribosyltransferase N-terminal" evidence="10">
    <location>
        <begin position="10"/>
        <end position="109"/>
    </location>
</feature>
<dbReference type="EMBL" id="QEAQ01000160">
    <property type="protein sequence ID" value="TPX54317.1"/>
    <property type="molecule type" value="Genomic_DNA"/>
</dbReference>
<evidence type="ECO:0000313" key="12">
    <source>
        <dbReference type="Proteomes" id="UP000318582"/>
    </source>
</evidence>
<dbReference type="NCBIfam" id="NF006629">
    <property type="entry name" value="PRK09198.1"/>
    <property type="match status" value="1"/>
</dbReference>
<evidence type="ECO:0000256" key="2">
    <source>
        <dbReference type="ARBA" id="ARBA00022642"/>
    </source>
</evidence>
<comment type="caution">
    <text evidence="11">The sequence shown here is derived from an EMBL/GenBank/DDBJ whole genome shotgun (WGS) entry which is preliminary data.</text>
</comment>
<gene>
    <name evidence="11" type="primary">NPT1</name>
    <name evidence="11" type="ORF">PhCBS80983_g05972</name>
</gene>
<keyword evidence="2" id="KW-0662">Pyridine nucleotide biosynthesis</keyword>
<evidence type="ECO:0000256" key="1">
    <source>
        <dbReference type="ARBA" id="ARBA00010897"/>
    </source>
</evidence>
<dbReference type="InterPro" id="IPR036068">
    <property type="entry name" value="Nicotinate_pribotase-like_C"/>
</dbReference>
<evidence type="ECO:0000256" key="7">
    <source>
        <dbReference type="ARBA" id="ARBA00035036"/>
    </source>
</evidence>
<name>A0A507DSW2_9FUNG</name>
<keyword evidence="4 11" id="KW-0808">Transferase</keyword>
<dbReference type="GO" id="GO:0047280">
    <property type="term" value="F:nicotinamide phosphoribosyltransferase activity"/>
    <property type="evidence" value="ECO:0007669"/>
    <property type="project" value="UniProtKB-EC"/>
</dbReference>
<dbReference type="GO" id="GO:0009435">
    <property type="term" value="P:NAD+ biosynthetic process"/>
    <property type="evidence" value="ECO:0007669"/>
    <property type="project" value="UniProtKB-UniPathway"/>
</dbReference>
<protein>
    <recommendedName>
        <fullName evidence="7">Nicotinamide phosphoribosyltransferase</fullName>
        <ecNumber evidence="6">2.4.2.12</ecNumber>
    </recommendedName>
</protein>
<proteinExistence type="inferred from homology"/>
<keyword evidence="3 11" id="KW-0328">Glycosyltransferase</keyword>
<evidence type="ECO:0000259" key="10">
    <source>
        <dbReference type="Pfam" id="PF18127"/>
    </source>
</evidence>
<comment type="pathway">
    <text evidence="5">Cofactor biosynthesis; NAD(+) biosynthesis; nicotinamide D-ribonucleotide from 5-phospho-alpha-D-ribose 1-diphosphate and nicotinamide: step 1/1.</text>
</comment>
<dbReference type="InterPro" id="IPR041529">
    <property type="entry name" value="DUF5598"/>
</dbReference>
<dbReference type="InterPro" id="IPR041525">
    <property type="entry name" value="N/Namide_PRibTrfase"/>
</dbReference>
<dbReference type="EC" id="2.4.2.12" evidence="6"/>
<dbReference type="STRING" id="109895.A0A507DSW2"/>
<sequence>MLPFNIPLPLLTDSYKTSHFQLYPDARKMVAYGEFRTSFEQCKDDERMIFYGMRYLMEHYIAVPWTLDQVEKADLFFKTHNAGFTPFPFPKDLFLKFIKANNGYFPVKIEALAEGTVIYPHVPVYQITASDEYAHLVTYLETILTMTWYPSTVATLSKRCRTIIEAAYEQTVDEDSLWTLDSRLHDFGFRGCTSVEQSIIGGCAHLLNFDGTDTLSAAYYAQFNLNGGKPVATSIPATEHSVMTAFPSEKEAIIRLLNNYGHGVCACVMDSYDYVNALDKVLPSIAKHKLEKGGFLVLRPDSGDPVEVVMQGLRAIEKVFGATTNSKGYKVVTGASIIQGDAVTYDSLQTILKATTAAGFAAQNVGFGMGGGLLQKVNRDTMSFATKLSQIVYADGTERDVMKMPKTGMGKISLPGTFAVVKDEVGIPIVYPAETKPSTRNLLRTIYDHGPITTPASSNPSTSLSSYDDFATVRARVKREWAALPRTTDKIISPALHDKITAFKKQRELADLNGFHGSGKANANVNGSVVPNGVGPAAH</sequence>
<organism evidence="11 12">
    <name type="scientific">Powellomyces hirtus</name>
    <dbReference type="NCBI Taxonomy" id="109895"/>
    <lineage>
        <taxon>Eukaryota</taxon>
        <taxon>Fungi</taxon>
        <taxon>Fungi incertae sedis</taxon>
        <taxon>Chytridiomycota</taxon>
        <taxon>Chytridiomycota incertae sedis</taxon>
        <taxon>Chytridiomycetes</taxon>
        <taxon>Spizellomycetales</taxon>
        <taxon>Powellomycetaceae</taxon>
        <taxon>Powellomyces</taxon>
    </lineage>
</organism>